<dbReference type="EMBL" id="JARAWN010000044">
    <property type="protein sequence ID" value="MDX3130191.1"/>
    <property type="molecule type" value="Genomic_DNA"/>
</dbReference>
<dbReference type="SUPFAM" id="SSF53756">
    <property type="entry name" value="UDP-Glycosyltransferase/glycogen phosphorylase"/>
    <property type="match status" value="1"/>
</dbReference>
<evidence type="ECO:0000313" key="2">
    <source>
        <dbReference type="EMBL" id="MDX3130191.1"/>
    </source>
</evidence>
<reference evidence="2" key="1">
    <citation type="journal article" date="2023" name="Microb. Genom.">
        <title>Mesoterricola silvestris gen. nov., sp. nov., Mesoterricola sediminis sp. nov., Geothrix oryzae sp. nov., Geothrix edaphica sp. nov., Geothrix rubra sp. nov., and Geothrix limicola sp. nov., six novel members of Acidobacteriota isolated from soils.</title>
        <authorList>
            <person name="Weisberg A.J."/>
            <person name="Pearce E."/>
            <person name="Kramer C.G."/>
            <person name="Chang J.H."/>
            <person name="Clarke C.R."/>
        </authorList>
    </citation>
    <scope>NUCLEOTIDE SEQUENCE</scope>
    <source>
        <strain evidence="2">ND06-05F</strain>
    </source>
</reference>
<proteinExistence type="predicted"/>
<name>A0AAJ2PND7_9ACTN</name>
<dbReference type="PANTHER" id="PTHR21015:SF22">
    <property type="entry name" value="GLYCOSYLTRANSFERASE"/>
    <property type="match status" value="1"/>
</dbReference>
<dbReference type="RefSeq" id="WP_319690792.1">
    <property type="nucleotide sequence ID" value="NZ_JARAWN010000044.1"/>
</dbReference>
<protein>
    <submittedName>
        <fullName evidence="2">Glycosyltransferase</fullName>
    </submittedName>
</protein>
<organism evidence="2 3">
    <name type="scientific">Streptomyces europaeiscabiei</name>
    <dbReference type="NCBI Taxonomy" id="146819"/>
    <lineage>
        <taxon>Bacteria</taxon>
        <taxon>Bacillati</taxon>
        <taxon>Actinomycetota</taxon>
        <taxon>Actinomycetes</taxon>
        <taxon>Kitasatosporales</taxon>
        <taxon>Streptomycetaceae</taxon>
        <taxon>Streptomyces</taxon>
    </lineage>
</organism>
<evidence type="ECO:0000313" key="3">
    <source>
        <dbReference type="Proteomes" id="UP001273589"/>
    </source>
</evidence>
<gene>
    <name evidence="2" type="ORF">PV367_10400</name>
</gene>
<dbReference type="Pfam" id="PF04101">
    <property type="entry name" value="Glyco_tran_28_C"/>
    <property type="match status" value="1"/>
</dbReference>
<comment type="caution">
    <text evidence="2">The sequence shown here is derived from an EMBL/GenBank/DDBJ whole genome shotgun (WGS) entry which is preliminary data.</text>
</comment>
<dbReference type="AlphaFoldDB" id="A0AAJ2PND7"/>
<accession>A0AAJ2PND7</accession>
<dbReference type="Proteomes" id="UP001273589">
    <property type="component" value="Unassembled WGS sequence"/>
</dbReference>
<evidence type="ECO:0000259" key="1">
    <source>
        <dbReference type="Pfam" id="PF04101"/>
    </source>
</evidence>
<feature type="domain" description="Glycosyl transferase family 28 C-terminal" evidence="1">
    <location>
        <begin position="234"/>
        <end position="293"/>
    </location>
</feature>
<dbReference type="InterPro" id="IPR007235">
    <property type="entry name" value="Glyco_trans_28_C"/>
</dbReference>
<dbReference type="Gene3D" id="3.40.50.2000">
    <property type="entry name" value="Glycogen Phosphorylase B"/>
    <property type="match status" value="1"/>
</dbReference>
<dbReference type="PANTHER" id="PTHR21015">
    <property type="entry name" value="UDP-N-ACETYLGLUCOSAMINE--N-ACETYLMURAMYL-(PENTAPEPTIDE) PYROPHOSPHORYL-UNDECAPRENOL N-ACETYLGLUCOSAMINE TRANSFERASE 1"/>
    <property type="match status" value="1"/>
</dbReference>
<sequence>MIDVIGYYVHHLGSGHVNRAAAIAARTETTVAAFSTSPPPTDWSGPWITLPDDAAVPDQSLADVTAGDTLHWAPRRHEGLRTRMGIMGNHFARGNIRLMVVDVSVEVSVFARLYGIPVVVVGQPGDRSDRPHRLAYDMAERLLAPWPECATSTWPRRWQEKTVYLGAFSRFDDRAAVQGGSGHRIAVMWGSGGLDIGVDDIRSAAKATPDWQWDVLGSSGAGADLPNLVWHGWVDDVWSRLTAADIVVTHAGQNAIAEVAAARRPAIVVPQTRPHDEQHATAAVLRGSGIGVVANAWPQPEEWPRLLDRAMTVGGAGWSRWSPGDGAQRAAALLDALAA</sequence>
<dbReference type="GO" id="GO:0016758">
    <property type="term" value="F:hexosyltransferase activity"/>
    <property type="evidence" value="ECO:0007669"/>
    <property type="project" value="InterPro"/>
</dbReference>